<name>A0AB39V1K6_9GAMM</name>
<dbReference type="KEGG" id="tcd:AAIA72_08190"/>
<evidence type="ECO:0000256" key="4">
    <source>
        <dbReference type="ARBA" id="ARBA00022741"/>
    </source>
</evidence>
<dbReference type="PANTHER" id="PTHR30580:SF0">
    <property type="entry name" value="PRIMOSOMAL PROTEIN N"/>
    <property type="match status" value="1"/>
</dbReference>
<feature type="binding site" evidence="12">
    <location>
        <position position="266"/>
    </location>
    <ligand>
        <name>Zn(2+)</name>
        <dbReference type="ChEBI" id="CHEBI:29105"/>
        <label>2</label>
    </ligand>
</feature>
<organism evidence="15">
    <name type="scientific">Thermohahella caldifontis</name>
    <dbReference type="NCBI Taxonomy" id="3142973"/>
    <lineage>
        <taxon>Bacteria</taxon>
        <taxon>Pseudomonadati</taxon>
        <taxon>Pseudomonadota</taxon>
        <taxon>Gammaproteobacteria</taxon>
        <taxon>Oceanospirillales</taxon>
        <taxon>Hahellaceae</taxon>
        <taxon>Thermohahella</taxon>
    </lineage>
</organism>
<evidence type="ECO:0000256" key="12">
    <source>
        <dbReference type="HAMAP-Rule" id="MF_00983"/>
    </source>
</evidence>
<dbReference type="Pfam" id="PF00270">
    <property type="entry name" value="DEAD"/>
    <property type="match status" value="1"/>
</dbReference>
<keyword evidence="10 12" id="KW-0413">Isomerase</keyword>
<proteinExistence type="inferred from homology"/>
<dbReference type="InterPro" id="IPR001650">
    <property type="entry name" value="Helicase_C-like"/>
</dbReference>
<evidence type="ECO:0000256" key="6">
    <source>
        <dbReference type="ARBA" id="ARBA00022806"/>
    </source>
</evidence>
<dbReference type="GO" id="GO:1990077">
    <property type="term" value="C:primosome complex"/>
    <property type="evidence" value="ECO:0007669"/>
    <property type="project" value="UniProtKB-UniRule"/>
</dbReference>
<dbReference type="GO" id="GO:0016787">
    <property type="term" value="F:hydrolase activity"/>
    <property type="evidence" value="ECO:0007669"/>
    <property type="project" value="UniProtKB-KW"/>
</dbReference>
<dbReference type="InterPro" id="IPR041236">
    <property type="entry name" value="PriA_C"/>
</dbReference>
<feature type="binding site" evidence="12">
    <location>
        <position position="279"/>
    </location>
    <ligand>
        <name>Zn(2+)</name>
        <dbReference type="ChEBI" id="CHEBI:29105"/>
        <label>1</label>
    </ligand>
</feature>
<dbReference type="GO" id="GO:0003677">
    <property type="term" value="F:DNA binding"/>
    <property type="evidence" value="ECO:0007669"/>
    <property type="project" value="UniProtKB-UniRule"/>
</dbReference>
<dbReference type="FunFam" id="3.40.50.300:FF:000489">
    <property type="entry name" value="Primosome assembly protein PriA"/>
    <property type="match status" value="1"/>
</dbReference>
<dbReference type="EMBL" id="CP154858">
    <property type="protein sequence ID" value="XDT74012.1"/>
    <property type="molecule type" value="Genomic_DNA"/>
</dbReference>
<feature type="binding site" evidence="12">
    <location>
        <position position="276"/>
    </location>
    <ligand>
        <name>Zn(2+)</name>
        <dbReference type="ChEBI" id="CHEBI:29105"/>
        <label>1</label>
    </ligand>
</feature>
<evidence type="ECO:0000256" key="9">
    <source>
        <dbReference type="ARBA" id="ARBA00023125"/>
    </source>
</evidence>
<accession>A0AB39V1K6</accession>
<feature type="domain" description="Helicase ATP-binding" evidence="13">
    <location>
        <begin position="11"/>
        <end position="177"/>
    </location>
</feature>
<feature type="binding site" evidence="12">
    <location>
        <position position="263"/>
    </location>
    <ligand>
        <name>Zn(2+)</name>
        <dbReference type="ChEBI" id="CHEBI:29105"/>
        <label>2</label>
    </ligand>
</feature>
<keyword evidence="1 12" id="KW-0639">Primosome</keyword>
<feature type="binding site" evidence="12">
    <location>
        <position position="239"/>
    </location>
    <ligand>
        <name>Zn(2+)</name>
        <dbReference type="ChEBI" id="CHEBI:29105"/>
        <label>1</label>
    </ligand>
</feature>
<evidence type="ECO:0000313" key="15">
    <source>
        <dbReference type="EMBL" id="XDT74012.1"/>
    </source>
</evidence>
<dbReference type="GO" id="GO:0006270">
    <property type="term" value="P:DNA replication initiation"/>
    <property type="evidence" value="ECO:0007669"/>
    <property type="project" value="TreeGrafter"/>
</dbReference>
<evidence type="ECO:0000256" key="10">
    <source>
        <dbReference type="ARBA" id="ARBA00023235"/>
    </source>
</evidence>
<keyword evidence="6 12" id="KW-0347">Helicase</keyword>
<evidence type="ECO:0000256" key="7">
    <source>
        <dbReference type="ARBA" id="ARBA00022833"/>
    </source>
</evidence>
<keyword evidence="8 12" id="KW-0067">ATP-binding</keyword>
<comment type="catalytic activity">
    <reaction evidence="12">
        <text>Couples ATP hydrolysis with the unwinding of duplex DNA by translocating in the 3'-5' direction.</text>
        <dbReference type="EC" id="5.6.2.4"/>
    </reaction>
</comment>
<feature type="binding site" evidence="12">
    <location>
        <position position="245"/>
    </location>
    <ligand>
        <name>Zn(2+)</name>
        <dbReference type="ChEBI" id="CHEBI:29105"/>
        <label>2</label>
    </ligand>
</feature>
<dbReference type="Pfam" id="PF00271">
    <property type="entry name" value="Helicase_C"/>
    <property type="match status" value="1"/>
</dbReference>
<dbReference type="CDD" id="cd17929">
    <property type="entry name" value="DEXHc_priA"/>
    <property type="match status" value="1"/>
</dbReference>
<dbReference type="GO" id="GO:0043138">
    <property type="term" value="F:3'-5' DNA helicase activity"/>
    <property type="evidence" value="ECO:0007669"/>
    <property type="project" value="UniProtKB-EC"/>
</dbReference>
<dbReference type="SUPFAM" id="SSF52540">
    <property type="entry name" value="P-loop containing nucleoside triphosphate hydrolases"/>
    <property type="match status" value="1"/>
</dbReference>
<feature type="domain" description="Helicase C-terminal" evidence="14">
    <location>
        <begin position="271"/>
        <end position="438"/>
    </location>
</feature>
<evidence type="ECO:0000256" key="11">
    <source>
        <dbReference type="ARBA" id="ARBA00048988"/>
    </source>
</evidence>
<dbReference type="PROSITE" id="PS51194">
    <property type="entry name" value="HELICASE_CTER"/>
    <property type="match status" value="1"/>
</dbReference>
<dbReference type="InterPro" id="IPR011545">
    <property type="entry name" value="DEAD/DEAH_box_helicase_dom"/>
</dbReference>
<dbReference type="InterPro" id="IPR040498">
    <property type="entry name" value="PriA_CRR"/>
</dbReference>
<dbReference type="InterPro" id="IPR014001">
    <property type="entry name" value="Helicase_ATP-bd"/>
</dbReference>
<sequence>MTPAQARIAESILAAPDSAHLLEGVTGSGKTEIYLWLAHQAVSRGTQALILVPEIGLTPQFAARFEAVFGKRVALYHSGMTDRGRLLTWLRARYGHADVLIGTRSALFLPMPRPGLIVIDEEHDTSFKQQEGFRYHARDLAVVRAHQLKIPVVLGSATPSLESLMNAERGRYIHHRLTERAQTTPMPGVRVLDVRTRPLQAGLSQPLIQTLQQTLDQGQQALVFINRRGYAPVLSCDNCQWIAECRHCDVRLTLHRQPRQLACHHCDQRYSVPETCPACGQATLAPIGSGTERTEDVLESLFPDFPVVRIDRDSARQGRDLPRLLKRVHAGEPCLLVGTQMVAKGHDFPNLALVAILNADGGLFSADFRGTEWMAQQLIQVAGRAGRRASQGQVILQTRFPEHPVIQALARHDYASIAREELERRRLHRLPPYVQLVALWGEGRTQAETEAGMMTLRQTLAQLGATHNGPLLTGPFPAVIARKRQRYRAVLWIQDDNRARLRHFLAHWLDAHPRGAPKLPPTFQWRLDVDALETL</sequence>
<dbReference type="SMART" id="SM00490">
    <property type="entry name" value="HELICc"/>
    <property type="match status" value="1"/>
</dbReference>
<gene>
    <name evidence="12 15" type="primary">priA</name>
    <name evidence="15" type="ORF">AAIA72_08190</name>
</gene>
<evidence type="ECO:0000259" key="13">
    <source>
        <dbReference type="PROSITE" id="PS51192"/>
    </source>
</evidence>
<dbReference type="HAMAP" id="MF_00983">
    <property type="entry name" value="PriA"/>
    <property type="match status" value="1"/>
</dbReference>
<keyword evidence="4 12" id="KW-0547">Nucleotide-binding</keyword>
<dbReference type="AlphaFoldDB" id="A0AB39V1K6"/>
<dbReference type="GO" id="GO:0005524">
    <property type="term" value="F:ATP binding"/>
    <property type="evidence" value="ECO:0007669"/>
    <property type="project" value="UniProtKB-UniRule"/>
</dbReference>
<evidence type="ECO:0000256" key="8">
    <source>
        <dbReference type="ARBA" id="ARBA00022840"/>
    </source>
</evidence>
<keyword evidence="5 12" id="KW-0378">Hydrolase</keyword>
<dbReference type="InterPro" id="IPR005259">
    <property type="entry name" value="PriA"/>
</dbReference>
<evidence type="ECO:0000256" key="5">
    <source>
        <dbReference type="ARBA" id="ARBA00022801"/>
    </source>
</evidence>
<dbReference type="GO" id="GO:0006310">
    <property type="term" value="P:DNA recombination"/>
    <property type="evidence" value="ECO:0007669"/>
    <property type="project" value="InterPro"/>
</dbReference>
<dbReference type="Gene3D" id="3.40.50.300">
    <property type="entry name" value="P-loop containing nucleotide triphosphate hydrolases"/>
    <property type="match status" value="2"/>
</dbReference>
<comment type="subunit">
    <text evidence="12">Component of the replication restart primosome.</text>
</comment>
<dbReference type="RefSeq" id="WP_369602984.1">
    <property type="nucleotide sequence ID" value="NZ_CP154858.1"/>
</dbReference>
<dbReference type="PANTHER" id="PTHR30580">
    <property type="entry name" value="PRIMOSOMAL PROTEIN N"/>
    <property type="match status" value="1"/>
</dbReference>
<dbReference type="GO" id="GO:0008270">
    <property type="term" value="F:zinc ion binding"/>
    <property type="evidence" value="ECO:0007669"/>
    <property type="project" value="UniProtKB-UniRule"/>
</dbReference>
<comment type="cofactor">
    <cofactor evidence="12">
        <name>Zn(2+)</name>
        <dbReference type="ChEBI" id="CHEBI:29105"/>
    </cofactor>
    <text evidence="12">Binds 2 zinc ions per subunit.</text>
</comment>
<dbReference type="NCBIfam" id="TIGR00595">
    <property type="entry name" value="priA"/>
    <property type="match status" value="1"/>
</dbReference>
<reference evidence="15" key="1">
    <citation type="submission" date="2024-05" db="EMBL/GenBank/DDBJ databases">
        <title>Genome sequencing of novel strain.</title>
        <authorList>
            <person name="Ganbat D."/>
            <person name="Ganbat S."/>
            <person name="Lee S.-J."/>
        </authorList>
    </citation>
    <scope>NUCLEOTIDE SEQUENCE</scope>
    <source>
        <strain evidence="15">SMD15-11</strain>
    </source>
</reference>
<evidence type="ECO:0000256" key="3">
    <source>
        <dbReference type="ARBA" id="ARBA00022723"/>
    </source>
</evidence>
<dbReference type="Pfam" id="PF18074">
    <property type="entry name" value="PriA_C"/>
    <property type="match status" value="1"/>
</dbReference>
<comment type="catalytic activity">
    <reaction evidence="11 12">
        <text>ATP + H2O = ADP + phosphate + H(+)</text>
        <dbReference type="Rhea" id="RHEA:13065"/>
        <dbReference type="ChEBI" id="CHEBI:15377"/>
        <dbReference type="ChEBI" id="CHEBI:15378"/>
        <dbReference type="ChEBI" id="CHEBI:30616"/>
        <dbReference type="ChEBI" id="CHEBI:43474"/>
        <dbReference type="ChEBI" id="CHEBI:456216"/>
        <dbReference type="EC" id="5.6.2.4"/>
    </reaction>
</comment>
<dbReference type="PROSITE" id="PS51192">
    <property type="entry name" value="HELICASE_ATP_BIND_1"/>
    <property type="match status" value="1"/>
</dbReference>
<dbReference type="GO" id="GO:0006302">
    <property type="term" value="P:double-strand break repair"/>
    <property type="evidence" value="ECO:0007669"/>
    <property type="project" value="InterPro"/>
</dbReference>
<evidence type="ECO:0000259" key="14">
    <source>
        <dbReference type="PROSITE" id="PS51194"/>
    </source>
</evidence>
<dbReference type="EC" id="5.6.2.4" evidence="12"/>
<comment type="function">
    <text evidence="12">Initiates the restart of stalled replication forks, which reloads the replicative helicase on sites other than the origin of replication. Recognizes and binds to abandoned replication forks and remodels them to uncover a helicase loading site. Promotes assembly of the primosome at these replication forks.</text>
</comment>
<keyword evidence="7 12" id="KW-0862">Zinc</keyword>
<feature type="binding site" evidence="12">
    <location>
        <position position="236"/>
    </location>
    <ligand>
        <name>Zn(2+)</name>
        <dbReference type="ChEBI" id="CHEBI:29105"/>
        <label>1</label>
    </ligand>
</feature>
<keyword evidence="3 12" id="KW-0479">Metal-binding</keyword>
<keyword evidence="2 12" id="KW-0235">DNA replication</keyword>
<feature type="binding site" evidence="12">
    <location>
        <position position="248"/>
    </location>
    <ligand>
        <name>Zn(2+)</name>
        <dbReference type="ChEBI" id="CHEBI:29105"/>
        <label>2</label>
    </ligand>
</feature>
<evidence type="ECO:0000256" key="2">
    <source>
        <dbReference type="ARBA" id="ARBA00022705"/>
    </source>
</evidence>
<evidence type="ECO:0000256" key="1">
    <source>
        <dbReference type="ARBA" id="ARBA00022515"/>
    </source>
</evidence>
<dbReference type="CDD" id="cd18804">
    <property type="entry name" value="SF2_C_priA"/>
    <property type="match status" value="1"/>
</dbReference>
<dbReference type="InterPro" id="IPR027417">
    <property type="entry name" value="P-loop_NTPase"/>
</dbReference>
<dbReference type="Pfam" id="PF18319">
    <property type="entry name" value="Zn_ribbon_PriA"/>
    <property type="match status" value="1"/>
</dbReference>
<keyword evidence="9 12" id="KW-0238">DNA-binding</keyword>
<dbReference type="SMART" id="SM00487">
    <property type="entry name" value="DEXDc"/>
    <property type="match status" value="1"/>
</dbReference>
<comment type="similarity">
    <text evidence="12">Belongs to the helicase family. PriA subfamily.</text>
</comment>
<protein>
    <recommendedName>
        <fullName evidence="12">Replication restart protein PriA</fullName>
    </recommendedName>
    <alternativeName>
        <fullName evidence="12">ATP-dependent DNA helicase PriA</fullName>
        <ecNumber evidence="12">5.6.2.4</ecNumber>
    </alternativeName>
    <alternativeName>
        <fullName evidence="12">DNA 3'-5' helicase PriA</fullName>
    </alternativeName>
</protein>
<dbReference type="GO" id="GO:0006269">
    <property type="term" value="P:DNA replication, synthesis of primer"/>
    <property type="evidence" value="ECO:0007669"/>
    <property type="project" value="UniProtKB-KW"/>
</dbReference>